<dbReference type="InterPro" id="IPR002403">
    <property type="entry name" value="Cyt_P450_E_grp-IV"/>
</dbReference>
<dbReference type="InterPro" id="IPR036396">
    <property type="entry name" value="Cyt_P450_sf"/>
</dbReference>
<keyword evidence="7 9" id="KW-0503">Monooxygenase</keyword>
<dbReference type="PANTHER" id="PTHR24286">
    <property type="entry name" value="CYTOCHROME P450 26"/>
    <property type="match status" value="1"/>
</dbReference>
<dbReference type="OrthoDB" id="9764248at2"/>
<evidence type="ECO:0000256" key="9">
    <source>
        <dbReference type="RuleBase" id="RU000461"/>
    </source>
</evidence>
<comment type="cofactor">
    <cofactor evidence="1 8">
        <name>heme</name>
        <dbReference type="ChEBI" id="CHEBI:30413"/>
    </cofactor>
</comment>
<dbReference type="EMBL" id="BAEE01000022">
    <property type="protein sequence ID" value="GAB08933.1"/>
    <property type="molecule type" value="Genomic_DNA"/>
</dbReference>
<dbReference type="GO" id="GO:0020037">
    <property type="term" value="F:heme binding"/>
    <property type="evidence" value="ECO:0007669"/>
    <property type="project" value="InterPro"/>
</dbReference>
<evidence type="ECO:0000256" key="5">
    <source>
        <dbReference type="ARBA" id="ARBA00023002"/>
    </source>
</evidence>
<evidence type="ECO:0000256" key="7">
    <source>
        <dbReference type="ARBA" id="ARBA00023033"/>
    </source>
</evidence>
<evidence type="ECO:0000256" key="1">
    <source>
        <dbReference type="ARBA" id="ARBA00001971"/>
    </source>
</evidence>
<evidence type="ECO:0000256" key="3">
    <source>
        <dbReference type="ARBA" id="ARBA00022617"/>
    </source>
</evidence>
<evidence type="ECO:0000313" key="10">
    <source>
        <dbReference type="EMBL" id="GAB08933.1"/>
    </source>
</evidence>
<dbReference type="CDD" id="cd11045">
    <property type="entry name" value="CYP136-like"/>
    <property type="match status" value="1"/>
</dbReference>
<dbReference type="GO" id="GO:0016125">
    <property type="term" value="P:sterol metabolic process"/>
    <property type="evidence" value="ECO:0007669"/>
    <property type="project" value="TreeGrafter"/>
</dbReference>
<dbReference type="InterPro" id="IPR017972">
    <property type="entry name" value="Cyt_P450_CS"/>
</dbReference>
<dbReference type="InterPro" id="IPR001128">
    <property type="entry name" value="Cyt_P450"/>
</dbReference>
<evidence type="ECO:0000256" key="2">
    <source>
        <dbReference type="ARBA" id="ARBA00010617"/>
    </source>
</evidence>
<feature type="binding site" description="axial binding residue" evidence="8">
    <location>
        <position position="393"/>
    </location>
    <ligand>
        <name>heme</name>
        <dbReference type="ChEBI" id="CHEBI:30413"/>
    </ligand>
    <ligandPart>
        <name>Fe</name>
        <dbReference type="ChEBI" id="CHEBI:18248"/>
    </ligandPart>
</feature>
<dbReference type="Proteomes" id="UP000035088">
    <property type="component" value="Unassembled WGS sequence"/>
</dbReference>
<dbReference type="SUPFAM" id="SSF48264">
    <property type="entry name" value="Cytochrome P450"/>
    <property type="match status" value="1"/>
</dbReference>
<name>G7GZA8_9ACTN</name>
<evidence type="ECO:0000256" key="8">
    <source>
        <dbReference type="PIRSR" id="PIRSR602403-1"/>
    </source>
</evidence>
<keyword evidence="4 8" id="KW-0479">Metal-binding</keyword>
<dbReference type="PRINTS" id="PR00385">
    <property type="entry name" value="P450"/>
</dbReference>
<dbReference type="GO" id="GO:0016705">
    <property type="term" value="F:oxidoreductase activity, acting on paired donors, with incorporation or reduction of molecular oxygen"/>
    <property type="evidence" value="ECO:0007669"/>
    <property type="project" value="InterPro"/>
</dbReference>
<protein>
    <submittedName>
        <fullName evidence="10">Cytochrome P450</fullName>
    </submittedName>
</protein>
<dbReference type="Gene3D" id="1.10.630.10">
    <property type="entry name" value="Cytochrome P450"/>
    <property type="match status" value="1"/>
</dbReference>
<dbReference type="STRING" id="1073574.GOARA_022_00090"/>
<dbReference type="PRINTS" id="PR00465">
    <property type="entry name" value="EP450IV"/>
</dbReference>
<gene>
    <name evidence="10" type="ORF">GOARA_022_00090</name>
</gene>
<evidence type="ECO:0000313" key="11">
    <source>
        <dbReference type="Proteomes" id="UP000035088"/>
    </source>
</evidence>
<proteinExistence type="inferred from homology"/>
<keyword evidence="6 8" id="KW-0408">Iron</keyword>
<dbReference type="Pfam" id="PF00067">
    <property type="entry name" value="p450"/>
    <property type="match status" value="1"/>
</dbReference>
<dbReference type="GO" id="GO:0004497">
    <property type="term" value="F:monooxygenase activity"/>
    <property type="evidence" value="ECO:0007669"/>
    <property type="project" value="UniProtKB-KW"/>
</dbReference>
<organism evidence="10 11">
    <name type="scientific">Gordonia araii NBRC 100433</name>
    <dbReference type="NCBI Taxonomy" id="1073574"/>
    <lineage>
        <taxon>Bacteria</taxon>
        <taxon>Bacillati</taxon>
        <taxon>Actinomycetota</taxon>
        <taxon>Actinomycetes</taxon>
        <taxon>Mycobacteriales</taxon>
        <taxon>Gordoniaceae</taxon>
        <taxon>Gordonia</taxon>
    </lineage>
</organism>
<dbReference type="PROSITE" id="PS00086">
    <property type="entry name" value="CYTOCHROME_P450"/>
    <property type="match status" value="1"/>
</dbReference>
<dbReference type="PANTHER" id="PTHR24286:SF24">
    <property type="entry name" value="LANOSTEROL 14-ALPHA DEMETHYLASE"/>
    <property type="match status" value="1"/>
</dbReference>
<dbReference type="GO" id="GO:0005506">
    <property type="term" value="F:iron ion binding"/>
    <property type="evidence" value="ECO:0007669"/>
    <property type="project" value="InterPro"/>
</dbReference>
<comment type="caution">
    <text evidence="10">The sequence shown here is derived from an EMBL/GenBank/DDBJ whole genome shotgun (WGS) entry which is preliminary data.</text>
</comment>
<sequence>MTTVFTQAPADSDLKSVPKNGRNGVLEILRMRRDPFAFAEARQAEYGTVSAMSAFGTTFVTCSGAAAAEQILMNKDKAFANGPAWSYFIGPFFNRGVMLLDFDEHRHHRHILQQAFTPKVLKGYFGEMQPVIADRVAKFPTGRVKMLNEFKELTLDVALEVFLGVELPKDEADKLNKAFIETVRAGVAFVRKPIPPGRWWKGVRSRKVLEEFFYANIAAKRAKETPDLFSVLCHAESDEGHTFTDEDVVNHMIFVLMAAHDTSTITMTQMAYHLAKNVAWQEKARAQSFDFGATLDYDDLGKMDILDKVMRESLRLCPPVPAQPRMAVKDTEVQGYFIPKGTMVTVPQLTNHRDEEYFSNPDVFDPDRYSSDRAEDKGHRFAWTPFGGGVHKCIGLYFGQMEIKTIMHNLLRDFEWSVPSDYVMPMDYSALPVPSDKLPVNLQRLA</sequence>
<keyword evidence="11" id="KW-1185">Reference proteome</keyword>
<keyword evidence="5 9" id="KW-0560">Oxidoreductase</keyword>
<reference evidence="10 11" key="1">
    <citation type="submission" date="2011-11" db="EMBL/GenBank/DDBJ databases">
        <title>Whole genome shotgun sequence of Gordonia araii NBRC 100433.</title>
        <authorList>
            <person name="Yoshida Y."/>
            <person name="Hosoyama A."/>
            <person name="Tsuchikane K."/>
            <person name="Katsumata H."/>
            <person name="Yamazaki S."/>
            <person name="Fujita N."/>
        </authorList>
    </citation>
    <scope>NUCLEOTIDE SEQUENCE [LARGE SCALE GENOMIC DNA]</scope>
    <source>
        <strain evidence="10 11">NBRC 100433</strain>
    </source>
</reference>
<evidence type="ECO:0000256" key="6">
    <source>
        <dbReference type="ARBA" id="ARBA00023004"/>
    </source>
</evidence>
<dbReference type="RefSeq" id="WP_007321010.1">
    <property type="nucleotide sequence ID" value="NZ_BAEE01000022.1"/>
</dbReference>
<keyword evidence="3 8" id="KW-0349">Heme</keyword>
<comment type="similarity">
    <text evidence="2 9">Belongs to the cytochrome P450 family.</text>
</comment>
<accession>G7GZA8</accession>
<dbReference type="AlphaFoldDB" id="G7GZA8"/>
<evidence type="ECO:0000256" key="4">
    <source>
        <dbReference type="ARBA" id="ARBA00022723"/>
    </source>
</evidence>